<gene>
    <name evidence="2" type="ORF">E0D97_08270</name>
</gene>
<dbReference type="EMBL" id="SJST01000003">
    <property type="protein sequence ID" value="TCD14079.1"/>
    <property type="molecule type" value="Genomic_DNA"/>
</dbReference>
<name>A0A4R0PCQ5_9HYPH</name>
<protein>
    <submittedName>
        <fullName evidence="2">Uncharacterized protein</fullName>
    </submittedName>
</protein>
<dbReference type="AlphaFoldDB" id="A0A4R0PCQ5"/>
<sequence>MPFRSILALAVIFPAALLSLPVDEAAARTLTSTKAGVRCSYSTAPYGVFVGFFLGYEESKFNFSDAIRQFTTQRCFASATECDNWLYTMQSKYSVGASQARCRYKG</sequence>
<reference evidence="2 3" key="1">
    <citation type="journal article" date="2015" name="Antonie Van Leeuwenhoek">
        <title>Oricola cellulosilytica gen. nov., sp. nov., a cellulose-degrading bacterium of the family Phyllobacteriaceae isolated from surface seashore water, and emended descriptions of Mesorhizobium loti and Phyllobacterium myrsinacearum.</title>
        <authorList>
            <person name="Hameed A."/>
            <person name="Shahina M."/>
            <person name="Lai W.A."/>
            <person name="Lin S.Y."/>
            <person name="Young L.S."/>
            <person name="Liu Y.C."/>
            <person name="Hsu Y.H."/>
            <person name="Young C.C."/>
        </authorList>
    </citation>
    <scope>NUCLEOTIDE SEQUENCE [LARGE SCALE GENOMIC DNA]</scope>
    <source>
        <strain evidence="2 3">KCTC 52183</strain>
    </source>
</reference>
<feature type="chain" id="PRO_5020186212" evidence="1">
    <location>
        <begin position="25"/>
        <end position="106"/>
    </location>
</feature>
<keyword evidence="1" id="KW-0732">Signal</keyword>
<proteinExistence type="predicted"/>
<accession>A0A4R0PCQ5</accession>
<dbReference type="OrthoDB" id="8115422at2"/>
<dbReference type="Proteomes" id="UP000291301">
    <property type="component" value="Unassembled WGS sequence"/>
</dbReference>
<comment type="caution">
    <text evidence="2">The sequence shown here is derived from an EMBL/GenBank/DDBJ whole genome shotgun (WGS) entry which is preliminary data.</text>
</comment>
<dbReference type="RefSeq" id="WP_131567752.1">
    <property type="nucleotide sequence ID" value="NZ_JAINFK010000002.1"/>
</dbReference>
<organism evidence="2 3">
    <name type="scientific">Oricola cellulosilytica</name>
    <dbReference type="NCBI Taxonomy" id="1429082"/>
    <lineage>
        <taxon>Bacteria</taxon>
        <taxon>Pseudomonadati</taxon>
        <taxon>Pseudomonadota</taxon>
        <taxon>Alphaproteobacteria</taxon>
        <taxon>Hyphomicrobiales</taxon>
        <taxon>Ahrensiaceae</taxon>
        <taxon>Oricola</taxon>
    </lineage>
</organism>
<evidence type="ECO:0000256" key="1">
    <source>
        <dbReference type="SAM" id="SignalP"/>
    </source>
</evidence>
<feature type="signal peptide" evidence="1">
    <location>
        <begin position="1"/>
        <end position="24"/>
    </location>
</feature>
<evidence type="ECO:0000313" key="2">
    <source>
        <dbReference type="EMBL" id="TCD14079.1"/>
    </source>
</evidence>
<keyword evidence="3" id="KW-1185">Reference proteome</keyword>
<evidence type="ECO:0000313" key="3">
    <source>
        <dbReference type="Proteomes" id="UP000291301"/>
    </source>
</evidence>